<dbReference type="InterPro" id="IPR036412">
    <property type="entry name" value="HAD-like_sf"/>
</dbReference>
<evidence type="ECO:0000256" key="4">
    <source>
        <dbReference type="ARBA" id="ARBA00022723"/>
    </source>
</evidence>
<dbReference type="InterPro" id="IPR023214">
    <property type="entry name" value="HAD_sf"/>
</dbReference>
<dbReference type="CDD" id="cd07505">
    <property type="entry name" value="HAD_BPGM-like"/>
    <property type="match status" value="1"/>
</dbReference>
<evidence type="ECO:0000256" key="6">
    <source>
        <dbReference type="ARBA" id="ARBA00023235"/>
    </source>
</evidence>
<reference evidence="11 12" key="1">
    <citation type="submission" date="2020-08" db="EMBL/GenBank/DDBJ databases">
        <title>Sequencing the genomes of 1000 actinobacteria strains.</title>
        <authorList>
            <person name="Klenk H.-P."/>
        </authorList>
    </citation>
    <scope>NUCLEOTIDE SEQUENCE [LARGE SCALE GENOMIC DNA]</scope>
    <source>
        <strain evidence="11 12">DSM 45298</strain>
    </source>
</reference>
<keyword evidence="6" id="KW-0413">Isomerase</keyword>
<keyword evidence="7" id="KW-0119">Carbohydrate metabolism</keyword>
<dbReference type="GO" id="GO:0046872">
    <property type="term" value="F:metal ion binding"/>
    <property type="evidence" value="ECO:0007669"/>
    <property type="project" value="UniProtKB-KW"/>
</dbReference>
<dbReference type="NCBIfam" id="TIGR02009">
    <property type="entry name" value="PGMB-YQAB-SF"/>
    <property type="match status" value="1"/>
</dbReference>
<comment type="similarity">
    <text evidence="2">Belongs to the HAD-like hydrolase superfamily. CbbY/CbbZ/Gph/YieH family.</text>
</comment>
<dbReference type="GO" id="GO:0008801">
    <property type="term" value="F:beta-phosphoglucomutase activity"/>
    <property type="evidence" value="ECO:0007669"/>
    <property type="project" value="UniProtKB-EC"/>
</dbReference>
<evidence type="ECO:0000256" key="7">
    <source>
        <dbReference type="ARBA" id="ARBA00023277"/>
    </source>
</evidence>
<dbReference type="GO" id="GO:0016787">
    <property type="term" value="F:hydrolase activity"/>
    <property type="evidence" value="ECO:0007669"/>
    <property type="project" value="UniProtKB-KW"/>
</dbReference>
<dbReference type="NCBIfam" id="TIGR01509">
    <property type="entry name" value="HAD-SF-IA-v3"/>
    <property type="match status" value="1"/>
</dbReference>
<keyword evidence="12" id="KW-1185">Reference proteome</keyword>
<dbReference type="InterPro" id="IPR051600">
    <property type="entry name" value="Beta-PGM-like"/>
</dbReference>
<accession>A0A840F005</accession>
<dbReference type="PANTHER" id="PTHR46193:SF18">
    <property type="entry name" value="HEXITOL PHOSPHATASE B"/>
    <property type="match status" value="1"/>
</dbReference>
<dbReference type="AlphaFoldDB" id="A0A840F005"/>
<keyword evidence="4" id="KW-0479">Metal-binding</keyword>
<keyword evidence="3" id="KW-0597">Phosphoprotein</keyword>
<dbReference type="Pfam" id="PF00702">
    <property type="entry name" value="Hydrolase"/>
    <property type="match status" value="1"/>
</dbReference>
<dbReference type="Gene3D" id="1.10.150.240">
    <property type="entry name" value="Putative phosphatase, domain 2"/>
    <property type="match status" value="1"/>
</dbReference>
<evidence type="ECO:0000256" key="9">
    <source>
        <dbReference type="ARBA" id="ARBA00044968"/>
    </source>
</evidence>
<gene>
    <name evidence="11" type="ORF">BKA16_001898</name>
</gene>
<dbReference type="InterPro" id="IPR023198">
    <property type="entry name" value="PGP-like_dom2"/>
</dbReference>
<keyword evidence="5" id="KW-0460">Magnesium</keyword>
<dbReference type="Proteomes" id="UP000551501">
    <property type="component" value="Unassembled WGS sequence"/>
</dbReference>
<dbReference type="InterPro" id="IPR006439">
    <property type="entry name" value="HAD-SF_hydro_IA"/>
</dbReference>
<evidence type="ECO:0000256" key="10">
    <source>
        <dbReference type="ARBA" id="ARBA00044991"/>
    </source>
</evidence>
<comment type="caution">
    <text evidence="11">The sequence shown here is derived from an EMBL/GenBank/DDBJ whole genome shotgun (WGS) entry which is preliminary data.</text>
</comment>
<dbReference type="Gene3D" id="3.40.50.1000">
    <property type="entry name" value="HAD superfamily/HAD-like"/>
    <property type="match status" value="1"/>
</dbReference>
<name>A0A840F005_9ACTN</name>
<proteinExistence type="inferred from homology"/>
<dbReference type="RefSeq" id="WP_183370400.1">
    <property type="nucleotide sequence ID" value="NZ_BAABHL010000127.1"/>
</dbReference>
<sequence length="234" mass="24354">MLGLPDDVTVALFDMDGVLTTTAVLHQAAWKKAFDAFLTERGDTSGPFTDRDYLDYVDGRPRLDGVRSFLASRGITVDDEAAAAIGDAKNEEFLAALDRDGARAYPGSLRYLQAAREAGLRVAVVTSSKNGAKVLDAAGLAQFAQHRVDGNTIVAENLPGKPAPDSYLRGAQLMGVTPAQAAVFEDAISGVQAGVAGHFGYVVGVDRVGGGQADAMRAAGASIVVTDLADLLQS</sequence>
<evidence type="ECO:0000256" key="2">
    <source>
        <dbReference type="ARBA" id="ARBA00006171"/>
    </source>
</evidence>
<evidence type="ECO:0000256" key="5">
    <source>
        <dbReference type="ARBA" id="ARBA00022842"/>
    </source>
</evidence>
<evidence type="ECO:0000256" key="3">
    <source>
        <dbReference type="ARBA" id="ARBA00022553"/>
    </source>
</evidence>
<protein>
    <recommendedName>
        <fullName evidence="10">Beta-phosphoglucomutase</fullName>
        <ecNumber evidence="9">5.4.2.6</ecNumber>
    </recommendedName>
</protein>
<dbReference type="PANTHER" id="PTHR46193">
    <property type="entry name" value="6-PHOSPHOGLUCONATE PHOSPHATASE"/>
    <property type="match status" value="1"/>
</dbReference>
<dbReference type="EMBL" id="JACIFP010000001">
    <property type="protein sequence ID" value="MBB4135346.1"/>
    <property type="molecule type" value="Genomic_DNA"/>
</dbReference>
<evidence type="ECO:0000313" key="11">
    <source>
        <dbReference type="EMBL" id="MBB4135346.1"/>
    </source>
</evidence>
<dbReference type="SFLD" id="SFLDG01129">
    <property type="entry name" value="C1.5:_HAD__Beta-PGM__Phosphata"/>
    <property type="match status" value="1"/>
</dbReference>
<dbReference type="InterPro" id="IPR010976">
    <property type="entry name" value="B-phosphoglucomutase_hydrolase"/>
</dbReference>
<organism evidence="11 12">
    <name type="scientific">Gordonia humi</name>
    <dbReference type="NCBI Taxonomy" id="686429"/>
    <lineage>
        <taxon>Bacteria</taxon>
        <taxon>Bacillati</taxon>
        <taxon>Actinomycetota</taxon>
        <taxon>Actinomycetes</taxon>
        <taxon>Mycobacteriales</taxon>
        <taxon>Gordoniaceae</taxon>
        <taxon>Gordonia</taxon>
    </lineage>
</organism>
<dbReference type="SFLD" id="SFLDS00003">
    <property type="entry name" value="Haloacid_Dehalogenase"/>
    <property type="match status" value="1"/>
</dbReference>
<evidence type="ECO:0000256" key="8">
    <source>
        <dbReference type="ARBA" id="ARBA00044926"/>
    </source>
</evidence>
<evidence type="ECO:0000256" key="1">
    <source>
        <dbReference type="ARBA" id="ARBA00001946"/>
    </source>
</evidence>
<comment type="cofactor">
    <cofactor evidence="1">
        <name>Mg(2+)</name>
        <dbReference type="ChEBI" id="CHEBI:18420"/>
    </cofactor>
</comment>
<dbReference type="SUPFAM" id="SSF56784">
    <property type="entry name" value="HAD-like"/>
    <property type="match status" value="1"/>
</dbReference>
<dbReference type="EC" id="5.4.2.6" evidence="9"/>
<keyword evidence="11" id="KW-0378">Hydrolase</keyword>
<comment type="catalytic activity">
    <reaction evidence="8">
        <text>beta-D-glucose 1-phosphate = beta-D-glucose 6-phosphate</text>
        <dbReference type="Rhea" id="RHEA:20113"/>
        <dbReference type="ChEBI" id="CHEBI:57684"/>
        <dbReference type="ChEBI" id="CHEBI:58247"/>
        <dbReference type="EC" id="5.4.2.6"/>
    </reaction>
</comment>
<evidence type="ECO:0000313" key="12">
    <source>
        <dbReference type="Proteomes" id="UP000551501"/>
    </source>
</evidence>